<gene>
    <name evidence="1" type="ordered locus">Kole_0415</name>
</gene>
<reference evidence="1 2" key="1">
    <citation type="submission" date="2009-06" db="EMBL/GenBank/DDBJ databases">
        <title>Complete sequence of Thermotogales bacterium TBF 19.5.1.</title>
        <authorList>
            <consortium name="US DOE Joint Genome Institute"/>
            <person name="Lucas S."/>
            <person name="Copeland A."/>
            <person name="Lapidus A."/>
            <person name="Glavina del Rio T."/>
            <person name="Tice H."/>
            <person name="Bruce D."/>
            <person name="Goodwin L."/>
            <person name="Pitluck S."/>
            <person name="Chertkov O."/>
            <person name="Brettin T."/>
            <person name="Detter J.C."/>
            <person name="Han C."/>
            <person name="Schmutz J."/>
            <person name="Larimer F."/>
            <person name="Land M."/>
            <person name="Hauser L."/>
            <person name="Kyrpides N."/>
            <person name="Ovchinnikova G."/>
            <person name="Noll K."/>
        </authorList>
    </citation>
    <scope>NUCLEOTIDE SEQUENCE [LARGE SCALE GENOMIC DNA]</scope>
    <source>
        <strain evidence="2">ATCC BAA-1733 / DSM 21960 / TBF 19.5.1</strain>
    </source>
</reference>
<dbReference type="HOGENOM" id="CLU_2142592_0_0_0"/>
<organism evidence="1 2">
    <name type="scientific">Kosmotoga olearia (strain ATCC BAA-1733 / DSM 21960 / TBF 19.5.1)</name>
    <dbReference type="NCBI Taxonomy" id="521045"/>
    <lineage>
        <taxon>Bacteria</taxon>
        <taxon>Thermotogati</taxon>
        <taxon>Thermotogota</taxon>
        <taxon>Thermotogae</taxon>
        <taxon>Kosmotogales</taxon>
        <taxon>Kosmotogaceae</taxon>
        <taxon>Kosmotoga</taxon>
    </lineage>
</organism>
<dbReference type="AlphaFoldDB" id="C5CDX1"/>
<reference evidence="1 2" key="2">
    <citation type="journal article" date="2011" name="J. Bacteriol.">
        <title>Genome Sequence of Kosmotoga olearia Strain TBF 19.5.1, a Thermophilic Bacterium with a Wide Growth Temperature Range, Isolated from the Troll B Oil Platform in the North Sea.</title>
        <authorList>
            <person name="Swithers K.S."/>
            <person name="Dipippo J.L."/>
            <person name="Bruce D.C."/>
            <person name="Detter C."/>
            <person name="Tapia R."/>
            <person name="Han S."/>
            <person name="Goodwin L.A."/>
            <person name="Han J."/>
            <person name="Woyke T."/>
            <person name="Pitluck S."/>
            <person name="Pennacchio L."/>
            <person name="Nolan M."/>
            <person name="Mikhailova N."/>
            <person name="Land M.L."/>
            <person name="Nesbo C.L."/>
            <person name="Gogarten J.P."/>
            <person name="Noll K.M."/>
        </authorList>
    </citation>
    <scope>NUCLEOTIDE SEQUENCE [LARGE SCALE GENOMIC DNA]</scope>
    <source>
        <strain evidence="2">ATCC BAA-1733 / DSM 21960 / TBF 19.5.1</strain>
    </source>
</reference>
<name>C5CDX1_KOSOT</name>
<evidence type="ECO:0000313" key="2">
    <source>
        <dbReference type="Proteomes" id="UP000002382"/>
    </source>
</evidence>
<keyword evidence="2" id="KW-1185">Reference proteome</keyword>
<sequence length="112" mass="12348">MLCPYNSGSRVSIVVLSVNFLNCEAVYNNHEVVRNNSAGVRVNPEGIRVRCEAAFSDLESQFSKLFPNPGPYTRPFVLAAFASVAPSADSLASVLFFLELSDSRFRPHSKHL</sequence>
<proteinExistence type="predicted"/>
<evidence type="ECO:0000313" key="1">
    <source>
        <dbReference type="EMBL" id="ACR79140.1"/>
    </source>
</evidence>
<accession>C5CDX1</accession>
<dbReference type="EMBL" id="CP001634">
    <property type="protein sequence ID" value="ACR79140.1"/>
    <property type="molecule type" value="Genomic_DNA"/>
</dbReference>
<dbReference type="KEGG" id="kol:Kole_0415"/>
<protein>
    <submittedName>
        <fullName evidence="1">Uncharacterized protein</fullName>
    </submittedName>
</protein>
<dbReference type="Proteomes" id="UP000002382">
    <property type="component" value="Chromosome"/>
</dbReference>